<dbReference type="AlphaFoldDB" id="A0A1B1CK25"/>
<evidence type="ECO:0000256" key="1">
    <source>
        <dbReference type="SAM" id="Phobius"/>
    </source>
</evidence>
<dbReference type="OrthoDB" id="283083at2"/>
<dbReference type="InterPro" id="IPR025489">
    <property type="entry name" value="DUF4381"/>
</dbReference>
<keyword evidence="2" id="KW-0614">Plasmid</keyword>
<reference evidence="2 3" key="1">
    <citation type="submission" date="2016-06" db="EMBL/GenBank/DDBJ databases">
        <title>Microsymbionts genomes from the relict species Vavilovia formosa.</title>
        <authorList>
            <person name="Chirak E."/>
            <person name="Kimeklis A."/>
            <person name="Andronov E."/>
        </authorList>
    </citation>
    <scope>NUCLEOTIDE SEQUENCE [LARGE SCALE GENOMIC DNA]</scope>
    <source>
        <strain evidence="2 3">Vaf10</strain>
        <plasmid evidence="3">Plasmid unnamed7</plasmid>
    </source>
</reference>
<evidence type="ECO:0008006" key="4">
    <source>
        <dbReference type="Google" id="ProtNLM"/>
    </source>
</evidence>
<dbReference type="Proteomes" id="UP000092691">
    <property type="component" value="Plasmid unnamed7"/>
</dbReference>
<dbReference type="RefSeq" id="WP_065283626.1">
    <property type="nucleotide sequence ID" value="NZ_CP016288.1"/>
</dbReference>
<accession>A0A1B1CK25</accession>
<dbReference type="EMBL" id="CP016288">
    <property type="protein sequence ID" value="ANP90122.1"/>
    <property type="molecule type" value="Genomic_DNA"/>
</dbReference>
<feature type="transmembrane region" description="Helical" evidence="1">
    <location>
        <begin position="34"/>
        <end position="56"/>
    </location>
</feature>
<name>A0A1B1CK25_RHILE</name>
<proteinExistence type="predicted"/>
<geneLocation type="plasmid" evidence="2 3">
    <name>unnamed7</name>
</geneLocation>
<evidence type="ECO:0000313" key="2">
    <source>
        <dbReference type="EMBL" id="ANP90122.1"/>
    </source>
</evidence>
<protein>
    <recommendedName>
        <fullName evidence="4">DUF4381 domain-containing protein</fullName>
    </recommendedName>
</protein>
<keyword evidence="1" id="KW-1133">Transmembrane helix</keyword>
<dbReference type="Pfam" id="PF14316">
    <property type="entry name" value="DUF4381"/>
    <property type="match status" value="1"/>
</dbReference>
<keyword evidence="1" id="KW-0812">Transmembrane</keyword>
<keyword evidence="1" id="KW-0472">Membrane</keyword>
<sequence>MGPAAKLDPMTEMALHSLRDIATPEPVSWMPQTWGWGVLAGALLVMLALTGIRWILRYRANAYRREALALLKVVDEQLRNPATRRDGIRDLGEVLKRTALAAWPRSEVASLSAKAWARFLEQHDVDGAGHALERLLDDFEYHGAEVVANLPSNVCSDLVAAARNWIERHNVPA</sequence>
<gene>
    <name evidence="2" type="ORF">BA011_40050</name>
</gene>
<evidence type="ECO:0000313" key="3">
    <source>
        <dbReference type="Proteomes" id="UP000092691"/>
    </source>
</evidence>
<organism evidence="2 3">
    <name type="scientific">Rhizobium leguminosarum</name>
    <dbReference type="NCBI Taxonomy" id="384"/>
    <lineage>
        <taxon>Bacteria</taxon>
        <taxon>Pseudomonadati</taxon>
        <taxon>Pseudomonadota</taxon>
        <taxon>Alphaproteobacteria</taxon>
        <taxon>Hyphomicrobiales</taxon>
        <taxon>Rhizobiaceae</taxon>
        <taxon>Rhizobium/Agrobacterium group</taxon>
        <taxon>Rhizobium</taxon>
    </lineage>
</organism>